<protein>
    <submittedName>
        <fullName evidence="3">Leucine-rich repeat domain-containing protein</fullName>
    </submittedName>
    <submittedName>
        <fullName evidence="4">Leucine-rich_repeat domain-containing protein</fullName>
    </submittedName>
</protein>
<keyword evidence="5" id="KW-1185">Reference proteome</keyword>
<keyword evidence="1" id="KW-0433">Leucine-rich repeat</keyword>
<proteinExistence type="predicted"/>
<dbReference type="EMBL" id="CAXDID020000120">
    <property type="protein sequence ID" value="CAL6031677.1"/>
    <property type="molecule type" value="Genomic_DNA"/>
</dbReference>
<name>A0AA86QTN9_9EUKA</name>
<dbReference type="PROSITE" id="PS51450">
    <property type="entry name" value="LRR"/>
    <property type="match status" value="3"/>
</dbReference>
<dbReference type="PANTHER" id="PTHR46652:SF3">
    <property type="entry name" value="LEUCINE-RICH REPEAT-CONTAINING PROTEIN 9"/>
    <property type="match status" value="1"/>
</dbReference>
<evidence type="ECO:0000313" key="4">
    <source>
        <dbReference type="EMBL" id="CAL6031677.1"/>
    </source>
</evidence>
<evidence type="ECO:0000256" key="2">
    <source>
        <dbReference type="ARBA" id="ARBA00022737"/>
    </source>
</evidence>
<evidence type="ECO:0000256" key="1">
    <source>
        <dbReference type="ARBA" id="ARBA00022614"/>
    </source>
</evidence>
<reference evidence="3" key="1">
    <citation type="submission" date="2023-06" db="EMBL/GenBank/DDBJ databases">
        <authorList>
            <person name="Kurt Z."/>
        </authorList>
    </citation>
    <scope>NUCLEOTIDE SEQUENCE</scope>
</reference>
<dbReference type="SUPFAM" id="SSF52058">
    <property type="entry name" value="L domain-like"/>
    <property type="match status" value="1"/>
</dbReference>
<gene>
    <name evidence="4" type="ORF">HINF_LOCUS34120</name>
    <name evidence="3" type="ORF">HINF_LOCUS50547</name>
</gene>
<keyword evidence="2" id="KW-0677">Repeat</keyword>
<reference evidence="4 5" key="2">
    <citation type="submission" date="2024-07" db="EMBL/GenBank/DDBJ databases">
        <authorList>
            <person name="Akdeniz Z."/>
        </authorList>
    </citation>
    <scope>NUCLEOTIDE SEQUENCE [LARGE SCALE GENOMIC DNA]</scope>
</reference>
<dbReference type="InterPro" id="IPR001611">
    <property type="entry name" value="Leu-rich_rpt"/>
</dbReference>
<dbReference type="InterPro" id="IPR050836">
    <property type="entry name" value="SDS22/Internalin_LRR"/>
</dbReference>
<accession>A0AA86QTN9</accession>
<evidence type="ECO:0000313" key="3">
    <source>
        <dbReference type="EMBL" id="CAI9962902.1"/>
    </source>
</evidence>
<dbReference type="EMBL" id="CATOUU010000960">
    <property type="protein sequence ID" value="CAI9962902.1"/>
    <property type="molecule type" value="Genomic_DNA"/>
</dbReference>
<dbReference type="AlphaFoldDB" id="A0AA86QTN9"/>
<evidence type="ECO:0000313" key="5">
    <source>
        <dbReference type="Proteomes" id="UP001642409"/>
    </source>
</evidence>
<dbReference type="PANTHER" id="PTHR46652">
    <property type="entry name" value="LEUCINE-RICH REPEAT AND IQ DOMAIN-CONTAINING PROTEIN 1-RELATED"/>
    <property type="match status" value="1"/>
</dbReference>
<comment type="caution">
    <text evidence="3">The sequence shown here is derived from an EMBL/GenBank/DDBJ whole genome shotgun (WGS) entry which is preliminary data.</text>
</comment>
<dbReference type="InterPro" id="IPR032675">
    <property type="entry name" value="LRR_dom_sf"/>
</dbReference>
<dbReference type="Gene3D" id="3.80.10.10">
    <property type="entry name" value="Ribonuclease Inhibitor"/>
    <property type="match status" value="2"/>
</dbReference>
<sequence>MTQQNLNEPNQEYDKQMIFKYFGQIHDGKLYIGDWRNGDPEVTNLSFVEQFNIQKLRIFVSNGMNVKFRSYTIKKLTLSIVQEQKQFKYIIVDDLELDNLEVLLLCYNNLENDQLWNLAKFKKLRHLDVSNNNVDLKHIYNVTSITTLQMQRCELKDIIQIGSLTNLNVLNVSINQLQKIDQICLLVNLKELYISQNKGLDIAPLKHLLGLTHLAINECDITQLSALQPLINLQELSLANNSDINISELQFLKNLTHLTLEQCKIVSIYVLRPLELRKSKY</sequence>
<dbReference type="Proteomes" id="UP001642409">
    <property type="component" value="Unassembled WGS sequence"/>
</dbReference>
<organism evidence="3">
    <name type="scientific">Hexamita inflata</name>
    <dbReference type="NCBI Taxonomy" id="28002"/>
    <lineage>
        <taxon>Eukaryota</taxon>
        <taxon>Metamonada</taxon>
        <taxon>Diplomonadida</taxon>
        <taxon>Hexamitidae</taxon>
        <taxon>Hexamitinae</taxon>
        <taxon>Hexamita</taxon>
    </lineage>
</organism>